<dbReference type="Gene3D" id="3.30.200.20">
    <property type="entry name" value="Phosphorylase Kinase, domain 1"/>
    <property type="match status" value="1"/>
</dbReference>
<dbReference type="GO" id="GO:0004674">
    <property type="term" value="F:protein serine/threonine kinase activity"/>
    <property type="evidence" value="ECO:0007669"/>
    <property type="project" value="UniProtKB-KW"/>
</dbReference>
<dbReference type="OrthoDB" id="5979581at2759"/>
<dbReference type="PROSITE" id="PS00108">
    <property type="entry name" value="PROTEIN_KINASE_ST"/>
    <property type="match status" value="1"/>
</dbReference>
<keyword evidence="5" id="KW-0418">Kinase</keyword>
<comment type="caution">
    <text evidence="12">The sequence shown here is derived from an EMBL/GenBank/DDBJ whole genome shotgun (WGS) entry which is preliminary data.</text>
</comment>
<comment type="catalytic activity">
    <reaction evidence="8">
        <text>L-seryl-[protein] + ATP = O-phospho-L-seryl-[protein] + ADP + H(+)</text>
        <dbReference type="Rhea" id="RHEA:17989"/>
        <dbReference type="Rhea" id="RHEA-COMP:9863"/>
        <dbReference type="Rhea" id="RHEA-COMP:11604"/>
        <dbReference type="ChEBI" id="CHEBI:15378"/>
        <dbReference type="ChEBI" id="CHEBI:29999"/>
        <dbReference type="ChEBI" id="CHEBI:30616"/>
        <dbReference type="ChEBI" id="CHEBI:83421"/>
        <dbReference type="ChEBI" id="CHEBI:456216"/>
        <dbReference type="EC" id="2.7.11.1"/>
    </reaction>
</comment>
<evidence type="ECO:0000256" key="6">
    <source>
        <dbReference type="ARBA" id="ARBA00022840"/>
    </source>
</evidence>
<dbReference type="InterPro" id="IPR000719">
    <property type="entry name" value="Prot_kinase_dom"/>
</dbReference>
<evidence type="ECO:0000256" key="3">
    <source>
        <dbReference type="ARBA" id="ARBA00022679"/>
    </source>
</evidence>
<evidence type="ECO:0000313" key="12">
    <source>
        <dbReference type="EMBL" id="THH18214.1"/>
    </source>
</evidence>
<evidence type="ECO:0000256" key="1">
    <source>
        <dbReference type="ARBA" id="ARBA00012513"/>
    </source>
</evidence>
<dbReference type="AlphaFoldDB" id="A0A4S4LZV3"/>
<dbReference type="Gene3D" id="1.10.510.10">
    <property type="entry name" value="Transferase(Phosphotransferase) domain 1"/>
    <property type="match status" value="1"/>
</dbReference>
<evidence type="ECO:0000259" key="11">
    <source>
        <dbReference type="PROSITE" id="PS50011"/>
    </source>
</evidence>
<evidence type="ECO:0000256" key="9">
    <source>
        <dbReference type="PROSITE-ProRule" id="PRU10141"/>
    </source>
</evidence>
<dbReference type="SMART" id="SM00220">
    <property type="entry name" value="S_TKc"/>
    <property type="match status" value="1"/>
</dbReference>
<gene>
    <name evidence="12" type="ORF">EW146_g2751</name>
</gene>
<dbReference type="GO" id="GO:0050684">
    <property type="term" value="P:regulation of mRNA processing"/>
    <property type="evidence" value="ECO:0007669"/>
    <property type="project" value="TreeGrafter"/>
</dbReference>
<evidence type="ECO:0000256" key="10">
    <source>
        <dbReference type="RuleBase" id="RU000304"/>
    </source>
</evidence>
<dbReference type="InterPro" id="IPR011009">
    <property type="entry name" value="Kinase-like_dom_sf"/>
</dbReference>
<dbReference type="GO" id="GO:0000245">
    <property type="term" value="P:spliceosomal complex assembly"/>
    <property type="evidence" value="ECO:0007669"/>
    <property type="project" value="TreeGrafter"/>
</dbReference>
<dbReference type="PROSITE" id="PS50011">
    <property type="entry name" value="PROTEIN_KINASE_DOM"/>
    <property type="match status" value="1"/>
</dbReference>
<dbReference type="EC" id="2.7.11.1" evidence="1"/>
<dbReference type="InterPro" id="IPR008271">
    <property type="entry name" value="Ser/Thr_kinase_AS"/>
</dbReference>
<evidence type="ECO:0000256" key="8">
    <source>
        <dbReference type="ARBA" id="ARBA00048679"/>
    </source>
</evidence>
<evidence type="ECO:0000256" key="7">
    <source>
        <dbReference type="ARBA" id="ARBA00047899"/>
    </source>
</evidence>
<dbReference type="GO" id="GO:0005524">
    <property type="term" value="F:ATP binding"/>
    <property type="evidence" value="ECO:0007669"/>
    <property type="project" value="UniProtKB-UniRule"/>
</dbReference>
<protein>
    <recommendedName>
        <fullName evidence="1">non-specific serine/threonine protein kinase</fullName>
        <ecNumber evidence="1">2.7.11.1</ecNumber>
    </recommendedName>
</protein>
<name>A0A4S4LZV3_9AGAM</name>
<evidence type="ECO:0000313" key="13">
    <source>
        <dbReference type="Proteomes" id="UP000310158"/>
    </source>
</evidence>
<keyword evidence="4 9" id="KW-0547">Nucleotide-binding</keyword>
<keyword evidence="13" id="KW-1185">Reference proteome</keyword>
<dbReference type="PANTHER" id="PTHR47634">
    <property type="entry name" value="PROTEIN KINASE DOMAIN-CONTAINING PROTEIN-RELATED"/>
    <property type="match status" value="1"/>
</dbReference>
<dbReference type="PROSITE" id="PS00107">
    <property type="entry name" value="PROTEIN_KINASE_ATP"/>
    <property type="match status" value="1"/>
</dbReference>
<comment type="catalytic activity">
    <reaction evidence="7">
        <text>L-threonyl-[protein] + ATP = O-phospho-L-threonyl-[protein] + ADP + H(+)</text>
        <dbReference type="Rhea" id="RHEA:46608"/>
        <dbReference type="Rhea" id="RHEA-COMP:11060"/>
        <dbReference type="Rhea" id="RHEA-COMP:11605"/>
        <dbReference type="ChEBI" id="CHEBI:15378"/>
        <dbReference type="ChEBI" id="CHEBI:30013"/>
        <dbReference type="ChEBI" id="CHEBI:30616"/>
        <dbReference type="ChEBI" id="CHEBI:61977"/>
        <dbReference type="ChEBI" id="CHEBI:456216"/>
        <dbReference type="EC" id="2.7.11.1"/>
    </reaction>
</comment>
<reference evidence="12 13" key="1">
    <citation type="submission" date="2019-02" db="EMBL/GenBank/DDBJ databases">
        <title>Genome sequencing of the rare red list fungi Bondarzewia mesenterica.</title>
        <authorList>
            <person name="Buettner E."/>
            <person name="Kellner H."/>
        </authorList>
    </citation>
    <scope>NUCLEOTIDE SEQUENCE [LARGE SCALE GENOMIC DNA]</scope>
    <source>
        <strain evidence="12 13">DSM 108281</strain>
    </source>
</reference>
<dbReference type="Pfam" id="PF00069">
    <property type="entry name" value="Pkinase"/>
    <property type="match status" value="2"/>
</dbReference>
<dbReference type="InterPro" id="IPR051334">
    <property type="entry name" value="SRPK"/>
</dbReference>
<proteinExistence type="inferred from homology"/>
<sequence>MPLSPHNFVNVPASSTSYTALDFYEEPFTLDLHHGDGYPKINIGDYFGANNRFEILRKLGWGRYATTWLVKDHEKDQPMAMKILTTFGTHLERGEVKDPGRPHLHEADIMRSISRPTSSLGAQYCLHLIDSFYVTRDTGKHLCLLTEVAGLSLDELQSMVATDSGFPSQLAKLFVKQICLALDYLHRECRVVHNDVKSSNLLLTFEPHITEELVSLHLQHRPVQTYPMRIVNGISEETLMSQPLPLPGFEDVNPLKWVIKLADFGSGTVFVYACSLAEVTDRSHPLVAQWLDSRSTDHMQAVQLRAPEIILGRDWNEKVDIWSLGCLTFELLTGKNLFRATATNKWSEEEDVLAAHLETHQLTRFPSHFYSESKHASQYLNEDGTLRNIAEDIIYPKTLDHILSVYKVPINLDDPQSERDLAVSFIERCITLHVGDRATAAELLQHPWLQEMGGNHEGEQSFKRIHLGGEVMAVHE</sequence>
<feature type="domain" description="Protein kinase" evidence="11">
    <location>
        <begin position="53"/>
        <end position="449"/>
    </location>
</feature>
<keyword evidence="3" id="KW-0808">Transferase</keyword>
<evidence type="ECO:0000256" key="4">
    <source>
        <dbReference type="ARBA" id="ARBA00022741"/>
    </source>
</evidence>
<accession>A0A4S4LZV3</accession>
<keyword evidence="6 9" id="KW-0067">ATP-binding</keyword>
<dbReference type="Proteomes" id="UP000310158">
    <property type="component" value="Unassembled WGS sequence"/>
</dbReference>
<dbReference type="PANTHER" id="PTHR47634:SF9">
    <property type="entry name" value="PROTEIN KINASE DOMAIN-CONTAINING PROTEIN-RELATED"/>
    <property type="match status" value="1"/>
</dbReference>
<dbReference type="EMBL" id="SGPL01000083">
    <property type="protein sequence ID" value="THH18214.1"/>
    <property type="molecule type" value="Genomic_DNA"/>
</dbReference>
<organism evidence="12 13">
    <name type="scientific">Bondarzewia mesenterica</name>
    <dbReference type="NCBI Taxonomy" id="1095465"/>
    <lineage>
        <taxon>Eukaryota</taxon>
        <taxon>Fungi</taxon>
        <taxon>Dikarya</taxon>
        <taxon>Basidiomycota</taxon>
        <taxon>Agaricomycotina</taxon>
        <taxon>Agaricomycetes</taxon>
        <taxon>Russulales</taxon>
        <taxon>Bondarzewiaceae</taxon>
        <taxon>Bondarzewia</taxon>
    </lineage>
</organism>
<evidence type="ECO:0000256" key="5">
    <source>
        <dbReference type="ARBA" id="ARBA00022777"/>
    </source>
</evidence>
<feature type="binding site" evidence="9">
    <location>
        <position position="82"/>
    </location>
    <ligand>
        <name>ATP</name>
        <dbReference type="ChEBI" id="CHEBI:30616"/>
    </ligand>
</feature>
<dbReference type="SUPFAM" id="SSF56112">
    <property type="entry name" value="Protein kinase-like (PK-like)"/>
    <property type="match status" value="1"/>
</dbReference>
<keyword evidence="2 10" id="KW-0723">Serine/threonine-protein kinase</keyword>
<dbReference type="InterPro" id="IPR017441">
    <property type="entry name" value="Protein_kinase_ATP_BS"/>
</dbReference>
<comment type="similarity">
    <text evidence="10">Belongs to the protein kinase superfamily.</text>
</comment>
<evidence type="ECO:0000256" key="2">
    <source>
        <dbReference type="ARBA" id="ARBA00022527"/>
    </source>
</evidence>